<protein>
    <submittedName>
        <fullName evidence="2">Uncharacterized protein</fullName>
    </submittedName>
</protein>
<evidence type="ECO:0000313" key="2">
    <source>
        <dbReference type="EMBL" id="KAA8523684.1"/>
    </source>
</evidence>
<dbReference type="OrthoDB" id="1910926at2759"/>
<accession>A0A5J5A0K3</accession>
<evidence type="ECO:0000256" key="1">
    <source>
        <dbReference type="SAM" id="MobiDB-lite"/>
    </source>
</evidence>
<dbReference type="Proteomes" id="UP000325577">
    <property type="component" value="Linkage Group LG4"/>
</dbReference>
<organism evidence="2 3">
    <name type="scientific">Nyssa sinensis</name>
    <dbReference type="NCBI Taxonomy" id="561372"/>
    <lineage>
        <taxon>Eukaryota</taxon>
        <taxon>Viridiplantae</taxon>
        <taxon>Streptophyta</taxon>
        <taxon>Embryophyta</taxon>
        <taxon>Tracheophyta</taxon>
        <taxon>Spermatophyta</taxon>
        <taxon>Magnoliopsida</taxon>
        <taxon>eudicotyledons</taxon>
        <taxon>Gunneridae</taxon>
        <taxon>Pentapetalae</taxon>
        <taxon>asterids</taxon>
        <taxon>Cornales</taxon>
        <taxon>Nyssaceae</taxon>
        <taxon>Nyssa</taxon>
    </lineage>
</organism>
<dbReference type="AlphaFoldDB" id="A0A5J5A0K3"/>
<feature type="compositionally biased region" description="Basic residues" evidence="1">
    <location>
        <begin position="108"/>
        <end position="117"/>
    </location>
</feature>
<feature type="compositionally biased region" description="Basic residues" evidence="1">
    <location>
        <begin position="17"/>
        <end position="26"/>
    </location>
</feature>
<keyword evidence="3" id="KW-1185">Reference proteome</keyword>
<reference evidence="2 3" key="1">
    <citation type="submission" date="2019-09" db="EMBL/GenBank/DDBJ databases">
        <title>A chromosome-level genome assembly of the Chinese tupelo Nyssa sinensis.</title>
        <authorList>
            <person name="Yang X."/>
            <person name="Kang M."/>
            <person name="Yang Y."/>
            <person name="Xiong H."/>
            <person name="Wang M."/>
            <person name="Zhang Z."/>
            <person name="Wang Z."/>
            <person name="Wu H."/>
            <person name="Ma T."/>
            <person name="Liu J."/>
            <person name="Xi Z."/>
        </authorList>
    </citation>
    <scope>NUCLEOTIDE SEQUENCE [LARGE SCALE GENOMIC DNA]</scope>
    <source>
        <strain evidence="2">J267</strain>
        <tissue evidence="2">Leaf</tissue>
    </source>
</reference>
<feature type="region of interest" description="Disordered" evidence="1">
    <location>
        <begin position="1"/>
        <end position="47"/>
    </location>
</feature>
<proteinExistence type="predicted"/>
<dbReference type="EMBL" id="CM018047">
    <property type="protein sequence ID" value="KAA8523684.1"/>
    <property type="molecule type" value="Genomic_DNA"/>
</dbReference>
<gene>
    <name evidence="2" type="ORF">F0562_010107</name>
</gene>
<dbReference type="InterPro" id="IPR045881">
    <property type="entry name" value="MNM1-like"/>
</dbReference>
<sequence length="183" mass="19698">MNQANEVNLDAPLNIPVKRKRGRPRKDRSLNHGESARVPPGFEGLNRNQPRQVASIHDANGGMVGQAVTGVVEAAFDAAENDVAPHVQMIRRNEIHLPTKDETPMRGQKSRSRKRNEHHVNLHGSKTALLLNGSPTANQGHRPAPRTADLMASKGNCVPSGGNPCCPSSGLKRHCGACYTTAS</sequence>
<dbReference type="PANTHER" id="PTHR34682">
    <property type="entry name" value="AT HOOK MOTIF-CONTAINING PROTEIN"/>
    <property type="match status" value="1"/>
</dbReference>
<evidence type="ECO:0000313" key="3">
    <source>
        <dbReference type="Proteomes" id="UP000325577"/>
    </source>
</evidence>
<dbReference type="PANTHER" id="PTHR34682:SF1">
    <property type="entry name" value="PROTEIN METABOLIC NETWORK MODULATOR 1"/>
    <property type="match status" value="1"/>
</dbReference>
<name>A0A5J5A0K3_9ASTE</name>
<feature type="region of interest" description="Disordered" evidence="1">
    <location>
        <begin position="100"/>
        <end position="119"/>
    </location>
</feature>